<keyword evidence="1" id="KW-0812">Transmembrane</keyword>
<feature type="transmembrane region" description="Helical" evidence="1">
    <location>
        <begin position="107"/>
        <end position="127"/>
    </location>
</feature>
<evidence type="ECO:0000256" key="1">
    <source>
        <dbReference type="SAM" id="Phobius"/>
    </source>
</evidence>
<feature type="transmembrane region" description="Helical" evidence="1">
    <location>
        <begin position="75"/>
        <end position="95"/>
    </location>
</feature>
<organism evidence="2 3">
    <name type="scientific">Paenibacillus eucommiae</name>
    <dbReference type="NCBI Taxonomy" id="1355755"/>
    <lineage>
        <taxon>Bacteria</taxon>
        <taxon>Bacillati</taxon>
        <taxon>Bacillota</taxon>
        <taxon>Bacilli</taxon>
        <taxon>Bacillales</taxon>
        <taxon>Paenibacillaceae</taxon>
        <taxon>Paenibacillus</taxon>
    </lineage>
</organism>
<reference evidence="2 3" key="1">
    <citation type="submission" date="2021-03" db="EMBL/GenBank/DDBJ databases">
        <title>Genomic Encyclopedia of Type Strains, Phase IV (KMG-IV): sequencing the most valuable type-strain genomes for metagenomic binning, comparative biology and taxonomic classification.</title>
        <authorList>
            <person name="Goeker M."/>
        </authorList>
    </citation>
    <scope>NUCLEOTIDE SEQUENCE [LARGE SCALE GENOMIC DNA]</scope>
    <source>
        <strain evidence="2 3">DSM 26048</strain>
    </source>
</reference>
<sequence length="139" mass="15155">MHSMHSIYPAHLHLPHIKLHSLALMTIISKAITRAIMMSMADGSTQGIRVSGTKDTKGRDIKASGTKDTMDNNMFFTNMAFILYIIPTGLTRGIIHITHIPFPTPASSILGIIPISSSVSLLFLPSITDNKAEQLIQTS</sequence>
<proteinExistence type="predicted"/>
<evidence type="ECO:0000313" key="3">
    <source>
        <dbReference type="Proteomes" id="UP001519287"/>
    </source>
</evidence>
<dbReference type="EMBL" id="JAGGLB010000008">
    <property type="protein sequence ID" value="MBP1991415.1"/>
    <property type="molecule type" value="Genomic_DNA"/>
</dbReference>
<protein>
    <submittedName>
        <fullName evidence="2">Uncharacterized protein</fullName>
    </submittedName>
</protein>
<keyword evidence="1" id="KW-0472">Membrane</keyword>
<dbReference type="Proteomes" id="UP001519287">
    <property type="component" value="Unassembled WGS sequence"/>
</dbReference>
<name>A0ABS4IV10_9BACL</name>
<comment type="caution">
    <text evidence="2">The sequence shown here is derived from an EMBL/GenBank/DDBJ whole genome shotgun (WGS) entry which is preliminary data.</text>
</comment>
<keyword evidence="3" id="KW-1185">Reference proteome</keyword>
<keyword evidence="1" id="KW-1133">Transmembrane helix</keyword>
<accession>A0ABS4IV10</accession>
<dbReference type="RefSeq" id="WP_209972164.1">
    <property type="nucleotide sequence ID" value="NZ_JAGGLB010000008.1"/>
</dbReference>
<gene>
    <name evidence="2" type="ORF">J2Z66_003022</name>
</gene>
<evidence type="ECO:0000313" key="2">
    <source>
        <dbReference type="EMBL" id="MBP1991415.1"/>
    </source>
</evidence>